<dbReference type="Proteomes" id="UP000625711">
    <property type="component" value="Unassembled WGS sequence"/>
</dbReference>
<protein>
    <submittedName>
        <fullName evidence="2">Uncharacterized protein</fullName>
    </submittedName>
</protein>
<gene>
    <name evidence="2" type="ORF">GWI33_013648</name>
</gene>
<evidence type="ECO:0000313" key="2">
    <source>
        <dbReference type="EMBL" id="KAF7273650.1"/>
    </source>
</evidence>
<proteinExistence type="predicted"/>
<feature type="chain" id="PRO_5033032755" evidence="1">
    <location>
        <begin position="20"/>
        <end position="106"/>
    </location>
</feature>
<reference evidence="2" key="1">
    <citation type="submission" date="2020-08" db="EMBL/GenBank/DDBJ databases">
        <title>Genome sequencing and assembly of the red palm weevil Rhynchophorus ferrugineus.</title>
        <authorList>
            <person name="Dias G.B."/>
            <person name="Bergman C.M."/>
            <person name="Manee M."/>
        </authorList>
    </citation>
    <scope>NUCLEOTIDE SEQUENCE</scope>
    <source>
        <strain evidence="2">AA-2017</strain>
        <tissue evidence="2">Whole larva</tissue>
    </source>
</reference>
<keyword evidence="1" id="KW-0732">Signal</keyword>
<name>A0A834I3C0_RHYFE</name>
<sequence length="106" mass="12115">MSPISSVLILLSLLLLTDATLVSSPSLEDTFKQCLIKYQPTSELGKCVGITAISRLQYIDNNPEFDLIDGLTFSRDMTQEYRDNAYNYEDQDPSDLRSVIYNYYNQ</sequence>
<comment type="caution">
    <text evidence="2">The sequence shown here is derived from an EMBL/GenBank/DDBJ whole genome shotgun (WGS) entry which is preliminary data.</text>
</comment>
<feature type="signal peptide" evidence="1">
    <location>
        <begin position="1"/>
        <end position="19"/>
    </location>
</feature>
<keyword evidence="3" id="KW-1185">Reference proteome</keyword>
<evidence type="ECO:0000313" key="3">
    <source>
        <dbReference type="Proteomes" id="UP000625711"/>
    </source>
</evidence>
<organism evidence="2 3">
    <name type="scientific">Rhynchophorus ferrugineus</name>
    <name type="common">Red palm weevil</name>
    <name type="synonym">Curculio ferrugineus</name>
    <dbReference type="NCBI Taxonomy" id="354439"/>
    <lineage>
        <taxon>Eukaryota</taxon>
        <taxon>Metazoa</taxon>
        <taxon>Ecdysozoa</taxon>
        <taxon>Arthropoda</taxon>
        <taxon>Hexapoda</taxon>
        <taxon>Insecta</taxon>
        <taxon>Pterygota</taxon>
        <taxon>Neoptera</taxon>
        <taxon>Endopterygota</taxon>
        <taxon>Coleoptera</taxon>
        <taxon>Polyphaga</taxon>
        <taxon>Cucujiformia</taxon>
        <taxon>Curculionidae</taxon>
        <taxon>Dryophthorinae</taxon>
        <taxon>Rhynchophorus</taxon>
    </lineage>
</organism>
<evidence type="ECO:0000256" key="1">
    <source>
        <dbReference type="SAM" id="SignalP"/>
    </source>
</evidence>
<dbReference type="AlphaFoldDB" id="A0A834I3C0"/>
<dbReference type="OrthoDB" id="8197686at2759"/>
<accession>A0A834I3C0</accession>
<dbReference type="EMBL" id="JAACXV010013346">
    <property type="protein sequence ID" value="KAF7273650.1"/>
    <property type="molecule type" value="Genomic_DNA"/>
</dbReference>